<protein>
    <submittedName>
        <fullName evidence="1">Uncharacterized protein</fullName>
    </submittedName>
</protein>
<organism evidence="1 2">
    <name type="scientific">Folsomia candida</name>
    <name type="common">Springtail</name>
    <dbReference type="NCBI Taxonomy" id="158441"/>
    <lineage>
        <taxon>Eukaryota</taxon>
        <taxon>Metazoa</taxon>
        <taxon>Ecdysozoa</taxon>
        <taxon>Arthropoda</taxon>
        <taxon>Hexapoda</taxon>
        <taxon>Collembola</taxon>
        <taxon>Entomobryomorpha</taxon>
        <taxon>Isotomoidea</taxon>
        <taxon>Isotomidae</taxon>
        <taxon>Proisotominae</taxon>
        <taxon>Folsomia</taxon>
    </lineage>
</organism>
<dbReference type="EMBL" id="LNIX01000001">
    <property type="protein sequence ID" value="OXA63998.1"/>
    <property type="molecule type" value="Genomic_DNA"/>
</dbReference>
<evidence type="ECO:0000313" key="2">
    <source>
        <dbReference type="Proteomes" id="UP000198287"/>
    </source>
</evidence>
<keyword evidence="2" id="KW-1185">Reference proteome</keyword>
<sequence length="136" mass="15931">MDSVFSLQNSAINLSDLDDQTQALCGILTYHFISHYDVAHRNLLKYFHASSAMDCFEILHQIRPDLSILGEPSRTKLLSRLNANSEEIFRILQVDPLQLQDPIYVEVECKRCTKYGKKKTPRFLRRLLKVWSFLWD</sequence>
<dbReference type="AlphaFoldDB" id="A0A226F3E3"/>
<gene>
    <name evidence="1" type="ORF">Fcan01_00333</name>
</gene>
<dbReference type="Proteomes" id="UP000198287">
    <property type="component" value="Unassembled WGS sequence"/>
</dbReference>
<reference evidence="1 2" key="1">
    <citation type="submission" date="2015-12" db="EMBL/GenBank/DDBJ databases">
        <title>The genome of Folsomia candida.</title>
        <authorList>
            <person name="Faddeeva A."/>
            <person name="Derks M.F."/>
            <person name="Anvar Y."/>
            <person name="Smit S."/>
            <person name="Van Straalen N."/>
            <person name="Roelofs D."/>
        </authorList>
    </citation>
    <scope>NUCLEOTIDE SEQUENCE [LARGE SCALE GENOMIC DNA]</scope>
    <source>
        <strain evidence="1 2">VU population</strain>
        <tissue evidence="1">Whole body</tissue>
    </source>
</reference>
<name>A0A226F3E3_FOLCA</name>
<comment type="caution">
    <text evidence="1">The sequence shown here is derived from an EMBL/GenBank/DDBJ whole genome shotgun (WGS) entry which is preliminary data.</text>
</comment>
<evidence type="ECO:0000313" key="1">
    <source>
        <dbReference type="EMBL" id="OXA63998.1"/>
    </source>
</evidence>
<proteinExistence type="predicted"/>
<accession>A0A226F3E3</accession>